<dbReference type="PANTHER" id="PTHR12205:SF0">
    <property type="entry name" value="CENTROMERE_KINETOCHORE PROTEIN ZW10 HOMOLOG"/>
    <property type="match status" value="1"/>
</dbReference>
<dbReference type="Pfam" id="PF22766">
    <property type="entry name" value="ZW10_C2"/>
    <property type="match status" value="1"/>
</dbReference>
<name>A0ABD1HG97_SALDI</name>
<proteinExistence type="predicted"/>
<evidence type="ECO:0000259" key="1">
    <source>
        <dbReference type="Pfam" id="PF22766"/>
    </source>
</evidence>
<dbReference type="InterPro" id="IPR046362">
    <property type="entry name" value="Zw10/DSL1_C_sf"/>
</dbReference>
<protein>
    <submittedName>
        <fullName evidence="2">Centromere/kinetochore protein zw10</fullName>
    </submittedName>
</protein>
<organism evidence="2 3">
    <name type="scientific">Salvia divinorum</name>
    <name type="common">Maria pastora</name>
    <name type="synonym">Diviner's sage</name>
    <dbReference type="NCBI Taxonomy" id="28513"/>
    <lineage>
        <taxon>Eukaryota</taxon>
        <taxon>Viridiplantae</taxon>
        <taxon>Streptophyta</taxon>
        <taxon>Embryophyta</taxon>
        <taxon>Tracheophyta</taxon>
        <taxon>Spermatophyta</taxon>
        <taxon>Magnoliopsida</taxon>
        <taxon>eudicotyledons</taxon>
        <taxon>Gunneridae</taxon>
        <taxon>Pentapetalae</taxon>
        <taxon>asterids</taxon>
        <taxon>lamiids</taxon>
        <taxon>Lamiales</taxon>
        <taxon>Lamiaceae</taxon>
        <taxon>Nepetoideae</taxon>
        <taxon>Mentheae</taxon>
        <taxon>Salviinae</taxon>
        <taxon>Salvia</taxon>
        <taxon>Salvia subgen. Calosphace</taxon>
    </lineage>
</organism>
<gene>
    <name evidence="2" type="primary">ZW10</name>
    <name evidence="2" type="ORF">AAHA92_11217</name>
</gene>
<comment type="caution">
    <text evidence="2">The sequence shown here is derived from an EMBL/GenBank/DDBJ whole genome shotgun (WGS) entry which is preliminary data.</text>
</comment>
<accession>A0ABD1HG97</accession>
<dbReference type="EMBL" id="JBEAFC010000005">
    <property type="protein sequence ID" value="KAL1555486.1"/>
    <property type="molecule type" value="Genomic_DNA"/>
</dbReference>
<dbReference type="AlphaFoldDB" id="A0ABD1HG97"/>
<dbReference type="Proteomes" id="UP001567538">
    <property type="component" value="Unassembled WGS sequence"/>
</dbReference>
<dbReference type="InterPro" id="IPR055148">
    <property type="entry name" value="ZW10_C_2"/>
</dbReference>
<dbReference type="PANTHER" id="PTHR12205">
    <property type="entry name" value="CENTROMERE/KINETOCHORE PROTEIN ZW10"/>
    <property type="match status" value="1"/>
</dbReference>
<sequence length="76" mass="8743">MSESLSDNLISSIQKLRKLAELLDMPLKSITDAWESSELADCNFEASEVRDFIRAIFTDSPLRKECVFIIENTNFR</sequence>
<feature type="domain" description="ZW10 C-terminal helical" evidence="1">
    <location>
        <begin position="5"/>
        <end position="68"/>
    </location>
</feature>
<reference evidence="2 3" key="1">
    <citation type="submission" date="2024-06" db="EMBL/GenBank/DDBJ databases">
        <title>A chromosome level genome sequence of Diviner's sage (Salvia divinorum).</title>
        <authorList>
            <person name="Ford S.A."/>
            <person name="Ro D.-K."/>
            <person name="Ness R.W."/>
            <person name="Phillips M.A."/>
        </authorList>
    </citation>
    <scope>NUCLEOTIDE SEQUENCE [LARGE SCALE GENOMIC DNA]</scope>
    <source>
        <strain evidence="2">SAF-2024a</strain>
        <tissue evidence="2">Leaf</tissue>
    </source>
</reference>
<dbReference type="Gene3D" id="1.10.357.150">
    <property type="match status" value="1"/>
</dbReference>
<evidence type="ECO:0000313" key="2">
    <source>
        <dbReference type="EMBL" id="KAL1555486.1"/>
    </source>
</evidence>
<evidence type="ECO:0000313" key="3">
    <source>
        <dbReference type="Proteomes" id="UP001567538"/>
    </source>
</evidence>
<keyword evidence="3" id="KW-1185">Reference proteome</keyword>